<reference evidence="1 2" key="1">
    <citation type="submission" date="2023-08" db="EMBL/GenBank/DDBJ databases">
        <title>Black Yeasts Isolated from many extreme environments.</title>
        <authorList>
            <person name="Coleine C."/>
            <person name="Stajich J.E."/>
            <person name="Selbmann L."/>
        </authorList>
    </citation>
    <scope>NUCLEOTIDE SEQUENCE [LARGE SCALE GENOMIC DNA]</scope>
    <source>
        <strain evidence="1 2">CCFEE 5792</strain>
    </source>
</reference>
<gene>
    <name evidence="1" type="ORF">LTR84_006795</name>
</gene>
<sequence length="236" mass="26918">MSTPLFFVIARVVSRDGALEKWREVLHGLCKVSKTEPYSNSYYWGYDVDGAPDTLWGLEGYYHPVGFFMNHISTNTFKEEMRKVDEEKLLRNSQGLASPDYDLHHYDFFSGFLTRKSDKDRDAENSFVVVVHFSASQGRRKQLLGILSDCADQVQTTQTGPPSAVQSFAVLKEINDLDLVSVYIRARSQEAWEEFEAHKLYKEALEYVSTITVNTATHRSQAFIGHIDQESCLSNP</sequence>
<dbReference type="Gene3D" id="3.30.70.100">
    <property type="match status" value="1"/>
</dbReference>
<protein>
    <recommendedName>
        <fullName evidence="3">ABM domain-containing protein</fullName>
    </recommendedName>
</protein>
<dbReference type="EMBL" id="JAVRRD010000026">
    <property type="protein sequence ID" value="KAK5047273.1"/>
    <property type="molecule type" value="Genomic_DNA"/>
</dbReference>
<dbReference type="Proteomes" id="UP001358417">
    <property type="component" value="Unassembled WGS sequence"/>
</dbReference>
<dbReference type="AlphaFoldDB" id="A0AAV9MZY1"/>
<evidence type="ECO:0000313" key="2">
    <source>
        <dbReference type="Proteomes" id="UP001358417"/>
    </source>
</evidence>
<dbReference type="RefSeq" id="XP_064702835.1">
    <property type="nucleotide sequence ID" value="XM_064850353.1"/>
</dbReference>
<comment type="caution">
    <text evidence="1">The sequence shown here is derived from an EMBL/GenBank/DDBJ whole genome shotgun (WGS) entry which is preliminary data.</text>
</comment>
<name>A0AAV9MZY1_9EURO</name>
<keyword evidence="2" id="KW-1185">Reference proteome</keyword>
<evidence type="ECO:0000313" key="1">
    <source>
        <dbReference type="EMBL" id="KAK5047273.1"/>
    </source>
</evidence>
<evidence type="ECO:0008006" key="3">
    <source>
        <dbReference type="Google" id="ProtNLM"/>
    </source>
</evidence>
<accession>A0AAV9MZY1</accession>
<proteinExistence type="predicted"/>
<organism evidence="1 2">
    <name type="scientific">Exophiala bonariae</name>
    <dbReference type="NCBI Taxonomy" id="1690606"/>
    <lineage>
        <taxon>Eukaryota</taxon>
        <taxon>Fungi</taxon>
        <taxon>Dikarya</taxon>
        <taxon>Ascomycota</taxon>
        <taxon>Pezizomycotina</taxon>
        <taxon>Eurotiomycetes</taxon>
        <taxon>Chaetothyriomycetidae</taxon>
        <taxon>Chaetothyriales</taxon>
        <taxon>Herpotrichiellaceae</taxon>
        <taxon>Exophiala</taxon>
    </lineage>
</organism>
<dbReference type="GeneID" id="89974964"/>